<proteinExistence type="predicted"/>
<gene>
    <name evidence="1" type="ORF">OPT61_g3699</name>
</gene>
<name>A0ACC2IGX1_9PLEO</name>
<evidence type="ECO:0000313" key="1">
    <source>
        <dbReference type="EMBL" id="KAJ8114407.1"/>
    </source>
</evidence>
<comment type="caution">
    <text evidence="1">The sequence shown here is derived from an EMBL/GenBank/DDBJ whole genome shotgun (WGS) entry which is preliminary data.</text>
</comment>
<reference evidence="1" key="1">
    <citation type="submission" date="2022-11" db="EMBL/GenBank/DDBJ databases">
        <title>Genome Sequence of Boeremia exigua.</title>
        <authorList>
            <person name="Buettner E."/>
        </authorList>
    </citation>
    <scope>NUCLEOTIDE SEQUENCE</scope>
    <source>
        <strain evidence="1">CU02</strain>
    </source>
</reference>
<sequence length="164" mass="17592">MGMLPTHASAPRSDTTSERRPSVGRRLFAASPTPRVPLAQECVGLAARVALGPTCFARSDGGPGRAVLARVRDAVVAWVRLKGSKVARSVDVSGGTPCSQLAWWNMDDVVPARMSEWENRDGGMFGWKTGVEIGKSGVRSVMLRFSCNMSWSPDLPTPTAALEH</sequence>
<keyword evidence="2" id="KW-1185">Reference proteome</keyword>
<accession>A0ACC2IGX1</accession>
<protein>
    <submittedName>
        <fullName evidence="1">Uncharacterized protein</fullName>
    </submittedName>
</protein>
<dbReference type="Proteomes" id="UP001153331">
    <property type="component" value="Unassembled WGS sequence"/>
</dbReference>
<organism evidence="1 2">
    <name type="scientific">Boeremia exigua</name>
    <dbReference type="NCBI Taxonomy" id="749465"/>
    <lineage>
        <taxon>Eukaryota</taxon>
        <taxon>Fungi</taxon>
        <taxon>Dikarya</taxon>
        <taxon>Ascomycota</taxon>
        <taxon>Pezizomycotina</taxon>
        <taxon>Dothideomycetes</taxon>
        <taxon>Pleosporomycetidae</taxon>
        <taxon>Pleosporales</taxon>
        <taxon>Pleosporineae</taxon>
        <taxon>Didymellaceae</taxon>
        <taxon>Boeremia</taxon>
    </lineage>
</organism>
<dbReference type="EMBL" id="JAPHNI010000195">
    <property type="protein sequence ID" value="KAJ8114407.1"/>
    <property type="molecule type" value="Genomic_DNA"/>
</dbReference>
<evidence type="ECO:0000313" key="2">
    <source>
        <dbReference type="Proteomes" id="UP001153331"/>
    </source>
</evidence>